<dbReference type="EMBL" id="KB908844">
    <property type="protein sequence ID" value="EOA82932.1"/>
    <property type="molecule type" value="Genomic_DNA"/>
</dbReference>
<evidence type="ECO:0000313" key="2">
    <source>
        <dbReference type="Proteomes" id="UP000016935"/>
    </source>
</evidence>
<keyword evidence="2" id="KW-1185">Reference proteome</keyword>
<dbReference type="GeneID" id="19402612"/>
<proteinExistence type="predicted"/>
<dbReference type="HOGENOM" id="CLU_1533502_0_0_1"/>
<dbReference type="AlphaFoldDB" id="R0K3H6"/>
<organism evidence="1 2">
    <name type="scientific">Exserohilum turcicum (strain 28A)</name>
    <name type="common">Northern leaf blight fungus</name>
    <name type="synonym">Setosphaeria turcica</name>
    <dbReference type="NCBI Taxonomy" id="671987"/>
    <lineage>
        <taxon>Eukaryota</taxon>
        <taxon>Fungi</taxon>
        <taxon>Dikarya</taxon>
        <taxon>Ascomycota</taxon>
        <taxon>Pezizomycotina</taxon>
        <taxon>Dothideomycetes</taxon>
        <taxon>Pleosporomycetidae</taxon>
        <taxon>Pleosporales</taxon>
        <taxon>Pleosporineae</taxon>
        <taxon>Pleosporaceae</taxon>
        <taxon>Exserohilum</taxon>
    </lineage>
</organism>
<sequence length="175" mass="19736">MQKSIINDDCSSQHTQLVEQPEHGSWDLVSCILDNFFPRPAKTEMAIVSVLLGLLPMALQLVGPRIVDVAELGLRRPVLAALLSLGSTSAALQNHATGLEAVRRDQKGRHHVLWPQNMIAPPTWAMTLISMVEYVYMQTFWMARAWQSAKRWVEGEVMPCAWKDEILDVDFELVN</sequence>
<dbReference type="Proteomes" id="UP000016935">
    <property type="component" value="Unassembled WGS sequence"/>
</dbReference>
<protein>
    <submittedName>
        <fullName evidence="1">Uncharacterized protein</fullName>
    </submittedName>
</protein>
<accession>R0K3H6</accession>
<dbReference type="OrthoDB" id="3695717at2759"/>
<reference evidence="1 2" key="2">
    <citation type="journal article" date="2013" name="PLoS Genet.">
        <title>Comparative genome structure, secondary metabolite, and effector coding capacity across Cochliobolus pathogens.</title>
        <authorList>
            <person name="Condon B.J."/>
            <person name="Leng Y."/>
            <person name="Wu D."/>
            <person name="Bushley K.E."/>
            <person name="Ohm R.A."/>
            <person name="Otillar R."/>
            <person name="Martin J."/>
            <person name="Schackwitz W."/>
            <person name="Grimwood J."/>
            <person name="MohdZainudin N."/>
            <person name="Xue C."/>
            <person name="Wang R."/>
            <person name="Manning V.A."/>
            <person name="Dhillon B."/>
            <person name="Tu Z.J."/>
            <person name="Steffenson B.J."/>
            <person name="Salamov A."/>
            <person name="Sun H."/>
            <person name="Lowry S."/>
            <person name="LaButti K."/>
            <person name="Han J."/>
            <person name="Copeland A."/>
            <person name="Lindquist E."/>
            <person name="Barry K."/>
            <person name="Schmutz J."/>
            <person name="Baker S.E."/>
            <person name="Ciuffetti L.M."/>
            <person name="Grigoriev I.V."/>
            <person name="Zhong S."/>
            <person name="Turgeon B.G."/>
        </authorList>
    </citation>
    <scope>NUCLEOTIDE SEQUENCE [LARGE SCALE GENOMIC DNA]</scope>
    <source>
        <strain evidence="2">28A</strain>
    </source>
</reference>
<dbReference type="RefSeq" id="XP_008029392.1">
    <property type="nucleotide sequence ID" value="XM_008031201.1"/>
</dbReference>
<gene>
    <name evidence="1" type="ORF">SETTUDRAFT_22895</name>
</gene>
<evidence type="ECO:0000313" key="1">
    <source>
        <dbReference type="EMBL" id="EOA82932.1"/>
    </source>
</evidence>
<reference evidence="1 2" key="1">
    <citation type="journal article" date="2012" name="PLoS Pathog.">
        <title>Diverse lifestyles and strategies of plant pathogenesis encoded in the genomes of eighteen Dothideomycetes fungi.</title>
        <authorList>
            <person name="Ohm R.A."/>
            <person name="Feau N."/>
            <person name="Henrissat B."/>
            <person name="Schoch C.L."/>
            <person name="Horwitz B.A."/>
            <person name="Barry K.W."/>
            <person name="Condon B.J."/>
            <person name="Copeland A.C."/>
            <person name="Dhillon B."/>
            <person name="Glaser F."/>
            <person name="Hesse C.N."/>
            <person name="Kosti I."/>
            <person name="LaButti K."/>
            <person name="Lindquist E.A."/>
            <person name="Lucas S."/>
            <person name="Salamov A.A."/>
            <person name="Bradshaw R.E."/>
            <person name="Ciuffetti L."/>
            <person name="Hamelin R.C."/>
            <person name="Kema G.H.J."/>
            <person name="Lawrence C."/>
            <person name="Scott J.A."/>
            <person name="Spatafora J.W."/>
            <person name="Turgeon B.G."/>
            <person name="de Wit P.J.G.M."/>
            <person name="Zhong S."/>
            <person name="Goodwin S.B."/>
            <person name="Grigoriev I.V."/>
        </authorList>
    </citation>
    <scope>NUCLEOTIDE SEQUENCE [LARGE SCALE GENOMIC DNA]</scope>
    <source>
        <strain evidence="2">28A</strain>
    </source>
</reference>
<name>R0K3H6_EXST2</name>